<evidence type="ECO:0000313" key="1">
    <source>
        <dbReference type="EMBL" id="CAL1583143.1"/>
    </source>
</evidence>
<organism evidence="1 2">
    <name type="scientific">Knipowitschia caucasica</name>
    <name type="common">Caucasian dwarf goby</name>
    <name type="synonym">Pomatoschistus caucasicus</name>
    <dbReference type="NCBI Taxonomy" id="637954"/>
    <lineage>
        <taxon>Eukaryota</taxon>
        <taxon>Metazoa</taxon>
        <taxon>Chordata</taxon>
        <taxon>Craniata</taxon>
        <taxon>Vertebrata</taxon>
        <taxon>Euteleostomi</taxon>
        <taxon>Actinopterygii</taxon>
        <taxon>Neopterygii</taxon>
        <taxon>Teleostei</taxon>
        <taxon>Neoteleostei</taxon>
        <taxon>Acanthomorphata</taxon>
        <taxon>Gobiaria</taxon>
        <taxon>Gobiiformes</taxon>
        <taxon>Gobioidei</taxon>
        <taxon>Gobiidae</taxon>
        <taxon>Gobiinae</taxon>
        <taxon>Knipowitschia</taxon>
    </lineage>
</organism>
<name>A0AAV2K2N5_KNICA</name>
<dbReference type="AlphaFoldDB" id="A0AAV2K2N5"/>
<dbReference type="EMBL" id="OZ035837">
    <property type="protein sequence ID" value="CAL1583143.1"/>
    <property type="molecule type" value="Genomic_DNA"/>
</dbReference>
<sequence length="86" mass="8837">MQPSVFGLQLDRGHVCDITSCLTSTASASSYTKRNGQTSFLSRPLAGEQKGTGSWQMQLNAGVREDGADGALGAGVARGQLGHAAV</sequence>
<evidence type="ECO:0000313" key="2">
    <source>
        <dbReference type="Proteomes" id="UP001497482"/>
    </source>
</evidence>
<protein>
    <submittedName>
        <fullName evidence="1">Uncharacterized protein</fullName>
    </submittedName>
</protein>
<accession>A0AAV2K2N5</accession>
<proteinExistence type="predicted"/>
<reference evidence="1 2" key="1">
    <citation type="submission" date="2024-04" db="EMBL/GenBank/DDBJ databases">
        <authorList>
            <person name="Waldvogel A.-M."/>
            <person name="Schoenle A."/>
        </authorList>
    </citation>
    <scope>NUCLEOTIDE SEQUENCE [LARGE SCALE GENOMIC DNA]</scope>
</reference>
<gene>
    <name evidence="1" type="ORF">KC01_LOCUS13648</name>
</gene>
<dbReference type="Proteomes" id="UP001497482">
    <property type="component" value="Chromosome 15"/>
</dbReference>
<keyword evidence="2" id="KW-1185">Reference proteome</keyword>